<feature type="region of interest" description="Disordered" evidence="1">
    <location>
        <begin position="1"/>
        <end position="24"/>
    </location>
</feature>
<dbReference type="InterPro" id="IPR001736">
    <property type="entry name" value="PLipase_D/transphosphatidylase"/>
</dbReference>
<feature type="compositionally biased region" description="Basic residues" evidence="1">
    <location>
        <begin position="15"/>
        <end position="24"/>
    </location>
</feature>
<name>A0A510KV56_9FUSO</name>
<feature type="transmembrane region" description="Helical" evidence="2">
    <location>
        <begin position="164"/>
        <end position="182"/>
    </location>
</feature>
<dbReference type="OrthoDB" id="9802848at2"/>
<evidence type="ECO:0000256" key="2">
    <source>
        <dbReference type="SAM" id="Phobius"/>
    </source>
</evidence>
<evidence type="ECO:0000256" key="1">
    <source>
        <dbReference type="SAM" id="MobiDB-lite"/>
    </source>
</evidence>
<proteinExistence type="predicted"/>
<dbReference type="SUPFAM" id="SSF56024">
    <property type="entry name" value="Phospholipase D/nuclease"/>
    <property type="match status" value="1"/>
</dbReference>
<evidence type="ECO:0000313" key="5">
    <source>
        <dbReference type="Proteomes" id="UP000321944"/>
    </source>
</evidence>
<dbReference type="GO" id="GO:0030572">
    <property type="term" value="F:phosphatidyltransferase activity"/>
    <property type="evidence" value="ECO:0007669"/>
    <property type="project" value="UniProtKB-ARBA"/>
</dbReference>
<dbReference type="EMBL" id="AP019841">
    <property type="protein sequence ID" value="BBM54641.1"/>
    <property type="molecule type" value="Genomic_DNA"/>
</dbReference>
<gene>
    <name evidence="4" type="ORF">JMUB3936_0925</name>
</gene>
<keyword evidence="2" id="KW-0472">Membrane</keyword>
<dbReference type="GO" id="GO:0032049">
    <property type="term" value="P:cardiolipin biosynthetic process"/>
    <property type="evidence" value="ECO:0007669"/>
    <property type="project" value="UniProtKB-ARBA"/>
</dbReference>
<protein>
    <submittedName>
        <fullName evidence="4">Phospholipase D domain protein</fullName>
    </submittedName>
</protein>
<dbReference type="Pfam" id="PF13091">
    <property type="entry name" value="PLDc_2"/>
    <property type="match status" value="1"/>
</dbReference>
<sequence>MKKTTTKRTNNSTKKTVKTKTERKKSIPKFEQSFLEGISCDIYVGKKAGISVRNAIRKAKKSITVISPFLSGDMITEDIFEALNKDVQVNIISKDNERIYPFLKKNLYSQNPILGSEKWLFLLGKSLLIFFYIILSIAALEIFTSFIFDVSFTKNILPISKNNFLALTIIFGILTLFLRKLTINHEFYYSKRDNFNVHILEKSYNLHSKIYIIDSKIAFLGSLNFTTTGFLFNHETCIKITDKSVIRHLNNVYKDLIKTSKPILLGELKKRINQKYK</sequence>
<keyword evidence="2" id="KW-1133">Transmembrane helix</keyword>
<dbReference type="InterPro" id="IPR025202">
    <property type="entry name" value="PLD-like_dom"/>
</dbReference>
<dbReference type="PANTHER" id="PTHR21248:SF22">
    <property type="entry name" value="PHOSPHOLIPASE D"/>
    <property type="match status" value="1"/>
</dbReference>
<evidence type="ECO:0000313" key="4">
    <source>
        <dbReference type="EMBL" id="BBM54641.1"/>
    </source>
</evidence>
<evidence type="ECO:0000259" key="3">
    <source>
        <dbReference type="PROSITE" id="PS50035"/>
    </source>
</evidence>
<accession>A0A510KV56</accession>
<dbReference type="SMART" id="SM00155">
    <property type="entry name" value="PLDc"/>
    <property type="match status" value="1"/>
</dbReference>
<dbReference type="PROSITE" id="PS50035">
    <property type="entry name" value="PLD"/>
    <property type="match status" value="1"/>
</dbReference>
<dbReference type="AlphaFoldDB" id="A0A510KV56"/>
<dbReference type="Proteomes" id="UP000321944">
    <property type="component" value="Chromosome"/>
</dbReference>
<feature type="transmembrane region" description="Helical" evidence="2">
    <location>
        <begin position="127"/>
        <end position="152"/>
    </location>
</feature>
<dbReference type="RefSeq" id="WP_147003426.1">
    <property type="nucleotide sequence ID" value="NZ_AP019841.1"/>
</dbReference>
<organism evidence="4 5">
    <name type="scientific">Leptotrichia wadei</name>
    <dbReference type="NCBI Taxonomy" id="157687"/>
    <lineage>
        <taxon>Bacteria</taxon>
        <taxon>Fusobacteriati</taxon>
        <taxon>Fusobacteriota</taxon>
        <taxon>Fusobacteriia</taxon>
        <taxon>Fusobacteriales</taxon>
        <taxon>Leptotrichiaceae</taxon>
        <taxon>Leptotrichia</taxon>
    </lineage>
</organism>
<dbReference type="Gene3D" id="3.30.870.10">
    <property type="entry name" value="Endonuclease Chain A"/>
    <property type="match status" value="1"/>
</dbReference>
<feature type="domain" description="PLD phosphodiesterase" evidence="3">
    <location>
        <begin position="202"/>
        <end position="229"/>
    </location>
</feature>
<dbReference type="PANTHER" id="PTHR21248">
    <property type="entry name" value="CARDIOLIPIN SYNTHASE"/>
    <property type="match status" value="1"/>
</dbReference>
<reference evidence="4 5" key="1">
    <citation type="submission" date="2019-07" db="EMBL/GenBank/DDBJ databases">
        <title>Complete Genome Sequence of Leptotrichia wadei Strain JMUB3936.</title>
        <authorList>
            <person name="Watanabe S."/>
            <person name="Cui L."/>
        </authorList>
    </citation>
    <scope>NUCLEOTIDE SEQUENCE [LARGE SCALE GENOMIC DNA]</scope>
    <source>
        <strain evidence="4 5">JMUB3936</strain>
    </source>
</reference>
<keyword evidence="2" id="KW-0812">Transmembrane</keyword>